<dbReference type="EMBL" id="MT142421">
    <property type="protein sequence ID" value="QJA80418.1"/>
    <property type="molecule type" value="Genomic_DNA"/>
</dbReference>
<feature type="region of interest" description="Disordered" evidence="1">
    <location>
        <begin position="214"/>
        <end position="248"/>
    </location>
</feature>
<sequence length="283" mass="31752">MEGVVEDQDVDEVPETEEDLGEVVMGMDGEDVPELPEDIFQETPPEKEEVKPDAEIEALKGSIEELKESNRKLQAQIGYEARHAKKAEKKAEDTEAGLSREQLVGILDQNKNDPETLLRVFDYVAEQKAKGAKVEALDAAKIDQERREIDAKLVKLFPVLEDENSPMSMQVESTAEKMRLGNHPFRRYLANAAMMVEAMPQIIAHWKEAGRKEALEGKADTARQRNIQDGKLPSGKPGNNTGKSKLPDDFEEMCKMHGFKTKRQRDTYARLIGVNAAQMTMEG</sequence>
<feature type="compositionally biased region" description="Basic and acidic residues" evidence="1">
    <location>
        <begin position="214"/>
        <end position="228"/>
    </location>
</feature>
<proteinExistence type="predicted"/>
<gene>
    <name evidence="3" type="ORF">MM415A00723_0006</name>
    <name evidence="2" type="ORF">MM415B01675_0008</name>
</gene>
<feature type="compositionally biased region" description="Acidic residues" evidence="1">
    <location>
        <begin position="28"/>
        <end position="40"/>
    </location>
</feature>
<organism evidence="2">
    <name type="scientific">viral metagenome</name>
    <dbReference type="NCBI Taxonomy" id="1070528"/>
    <lineage>
        <taxon>unclassified sequences</taxon>
        <taxon>metagenomes</taxon>
        <taxon>organismal metagenomes</taxon>
    </lineage>
</organism>
<evidence type="ECO:0000256" key="1">
    <source>
        <dbReference type="SAM" id="MobiDB-lite"/>
    </source>
</evidence>
<dbReference type="AlphaFoldDB" id="A0A6M3II96"/>
<protein>
    <submittedName>
        <fullName evidence="2">Uncharacterized protein</fullName>
    </submittedName>
</protein>
<dbReference type="EMBL" id="MT141264">
    <property type="protein sequence ID" value="QJA57270.1"/>
    <property type="molecule type" value="Genomic_DNA"/>
</dbReference>
<evidence type="ECO:0000313" key="2">
    <source>
        <dbReference type="EMBL" id="QJA57270.1"/>
    </source>
</evidence>
<feature type="compositionally biased region" description="Acidic residues" evidence="1">
    <location>
        <begin position="1"/>
        <end position="21"/>
    </location>
</feature>
<reference evidence="2" key="1">
    <citation type="submission" date="2020-03" db="EMBL/GenBank/DDBJ databases">
        <title>The deep terrestrial virosphere.</title>
        <authorList>
            <person name="Holmfeldt K."/>
            <person name="Nilsson E."/>
            <person name="Simone D."/>
            <person name="Lopez-Fernandez M."/>
            <person name="Wu X."/>
            <person name="de Brujin I."/>
            <person name="Lundin D."/>
            <person name="Andersson A."/>
            <person name="Bertilsson S."/>
            <person name="Dopson M."/>
        </authorList>
    </citation>
    <scope>NUCLEOTIDE SEQUENCE</scope>
    <source>
        <strain evidence="3">MM415A00723</strain>
        <strain evidence="2">MM415B01675</strain>
    </source>
</reference>
<feature type="region of interest" description="Disordered" evidence="1">
    <location>
        <begin position="1"/>
        <end position="52"/>
    </location>
</feature>
<name>A0A6M3II96_9ZZZZ</name>
<accession>A0A6M3II96</accession>
<evidence type="ECO:0000313" key="3">
    <source>
        <dbReference type="EMBL" id="QJA80418.1"/>
    </source>
</evidence>